<reference evidence="2 3" key="1">
    <citation type="submission" date="2023-10" db="EMBL/GenBank/DDBJ databases">
        <title>179-bfca-hs.</title>
        <authorList>
            <person name="Miliotis G."/>
            <person name="Sengupta P."/>
            <person name="Hameed A."/>
            <person name="Chuvochina M."/>
            <person name="Mcdonagh F."/>
            <person name="Simpson A.C."/>
            <person name="Singh N.K."/>
            <person name="Rekha P.D."/>
            <person name="Raman K."/>
            <person name="Hugenholtz P."/>
            <person name="Venkateswaran K."/>
        </authorList>
    </citation>
    <scope>NUCLEOTIDE SEQUENCE [LARGE SCALE GENOMIC DNA]</scope>
    <source>
        <strain evidence="2 3">179-BFC-A-HS</strain>
    </source>
</reference>
<sequence length="251" mass="29417">MRHNFFAGIFILLLLTSGWFFVFLELPLFQVGLIIGISSLLIMPLLRDRFVFLYAIAAILIYGFFLAIWLFKMHGSAGMQLDYIYNHLLFTSFILLYWLLLQHMKQTGYENASLKKQVALLQKYNKQTHILTFHEFLDQAKWTLRSVERNNSQAWLVCLDITYRHPYIEKNLQETVESIVAEAIRSQFDLATSTTGRVYILLRDTDETGVDIVLGRIMDKTKQRMNMIVPIYHVSKRLIENENELKQVAIK</sequence>
<gene>
    <name evidence="2" type="ORF">P5G51_015295</name>
</gene>
<protein>
    <recommendedName>
        <fullName evidence="4">GGDEF domain-containing protein</fullName>
    </recommendedName>
</protein>
<feature type="transmembrane region" description="Helical" evidence="1">
    <location>
        <begin position="28"/>
        <end position="46"/>
    </location>
</feature>
<proteinExistence type="predicted"/>
<evidence type="ECO:0000313" key="3">
    <source>
        <dbReference type="Proteomes" id="UP001228376"/>
    </source>
</evidence>
<evidence type="ECO:0008006" key="4">
    <source>
        <dbReference type="Google" id="ProtNLM"/>
    </source>
</evidence>
<dbReference type="RefSeq" id="WP_306067495.1">
    <property type="nucleotide sequence ID" value="NZ_JAROCA020000002.1"/>
</dbReference>
<evidence type="ECO:0000313" key="2">
    <source>
        <dbReference type="EMBL" id="MDY0406547.1"/>
    </source>
</evidence>
<accession>A0ABU5CJK3</accession>
<evidence type="ECO:0000256" key="1">
    <source>
        <dbReference type="SAM" id="Phobius"/>
    </source>
</evidence>
<feature type="transmembrane region" description="Helical" evidence="1">
    <location>
        <begin position="83"/>
        <end position="101"/>
    </location>
</feature>
<name>A0ABU5CJK3_9BACI</name>
<dbReference type="Proteomes" id="UP001228376">
    <property type="component" value="Unassembled WGS sequence"/>
</dbReference>
<keyword evidence="3" id="KW-1185">Reference proteome</keyword>
<dbReference type="EMBL" id="JAROCA020000002">
    <property type="protein sequence ID" value="MDY0406547.1"/>
    <property type="molecule type" value="Genomic_DNA"/>
</dbReference>
<keyword evidence="1" id="KW-0472">Membrane</keyword>
<comment type="caution">
    <text evidence="2">The sequence shown here is derived from an EMBL/GenBank/DDBJ whole genome shotgun (WGS) entry which is preliminary data.</text>
</comment>
<feature type="transmembrane region" description="Helical" evidence="1">
    <location>
        <begin position="5"/>
        <end position="22"/>
    </location>
</feature>
<keyword evidence="1" id="KW-0812">Transmembrane</keyword>
<organism evidence="2 3">
    <name type="scientific">Tigheibacillus jepli</name>
    <dbReference type="NCBI Taxonomy" id="3035914"/>
    <lineage>
        <taxon>Bacteria</taxon>
        <taxon>Bacillati</taxon>
        <taxon>Bacillota</taxon>
        <taxon>Bacilli</taxon>
        <taxon>Bacillales</taxon>
        <taxon>Bacillaceae</taxon>
        <taxon>Tigheibacillus</taxon>
    </lineage>
</organism>
<feature type="transmembrane region" description="Helical" evidence="1">
    <location>
        <begin position="51"/>
        <end position="71"/>
    </location>
</feature>
<keyword evidence="1" id="KW-1133">Transmembrane helix</keyword>